<evidence type="ECO:0000256" key="7">
    <source>
        <dbReference type="ARBA" id="ARBA00023002"/>
    </source>
</evidence>
<evidence type="ECO:0000256" key="6">
    <source>
        <dbReference type="ARBA" id="ARBA00022827"/>
    </source>
</evidence>
<dbReference type="EMBL" id="JABBGG010000002">
    <property type="protein sequence ID" value="NML60243.1"/>
    <property type="molecule type" value="Genomic_DNA"/>
</dbReference>
<comment type="pathway">
    <text evidence="2 12">One-carbon metabolism; tetrahydrofolate interconversion.</text>
</comment>
<evidence type="ECO:0000256" key="2">
    <source>
        <dbReference type="ARBA" id="ARBA00004777"/>
    </source>
</evidence>
<dbReference type="AlphaFoldDB" id="A0A848HLW8"/>
<evidence type="ECO:0000256" key="1">
    <source>
        <dbReference type="ARBA" id="ARBA00001974"/>
    </source>
</evidence>
<comment type="catalytic activity">
    <reaction evidence="11">
        <text>(6S)-5-methyl-5,6,7,8-tetrahydrofolate + NAD(+) = (6R)-5,10-methylene-5,6,7,8-tetrahydrofolate + NADH + H(+)</text>
        <dbReference type="Rhea" id="RHEA:19821"/>
        <dbReference type="ChEBI" id="CHEBI:15378"/>
        <dbReference type="ChEBI" id="CHEBI:15636"/>
        <dbReference type="ChEBI" id="CHEBI:18608"/>
        <dbReference type="ChEBI" id="CHEBI:57540"/>
        <dbReference type="ChEBI" id="CHEBI:57945"/>
        <dbReference type="EC" id="1.5.1.54"/>
    </reaction>
    <physiologicalReaction direction="right-to-left" evidence="11">
        <dbReference type="Rhea" id="RHEA:19823"/>
    </physiologicalReaction>
</comment>
<dbReference type="SUPFAM" id="SSF51730">
    <property type="entry name" value="FAD-linked oxidoreductase"/>
    <property type="match status" value="1"/>
</dbReference>
<organism evidence="13 14">
    <name type="scientific">Massilia polaris</name>
    <dbReference type="NCBI Taxonomy" id="2728846"/>
    <lineage>
        <taxon>Bacteria</taxon>
        <taxon>Pseudomonadati</taxon>
        <taxon>Pseudomonadota</taxon>
        <taxon>Betaproteobacteria</taxon>
        <taxon>Burkholderiales</taxon>
        <taxon>Oxalobacteraceae</taxon>
        <taxon>Telluria group</taxon>
        <taxon>Massilia</taxon>
    </lineage>
</organism>
<dbReference type="GO" id="GO:0005829">
    <property type="term" value="C:cytosol"/>
    <property type="evidence" value="ECO:0007669"/>
    <property type="project" value="InterPro"/>
</dbReference>
<dbReference type="CDD" id="cd00537">
    <property type="entry name" value="MTHFR"/>
    <property type="match status" value="1"/>
</dbReference>
<dbReference type="InterPro" id="IPR029041">
    <property type="entry name" value="FAD-linked_oxidoreductase-like"/>
</dbReference>
<keyword evidence="8" id="KW-0520">NAD</keyword>
<accession>A0A848HLW8</accession>
<dbReference type="Proteomes" id="UP000583752">
    <property type="component" value="Unassembled WGS sequence"/>
</dbReference>
<evidence type="ECO:0000256" key="11">
    <source>
        <dbReference type="ARBA" id="ARBA00048628"/>
    </source>
</evidence>
<dbReference type="UniPathway" id="UPA00193"/>
<dbReference type="RefSeq" id="WP_169463966.1">
    <property type="nucleotide sequence ID" value="NZ_JABBGG010000002.1"/>
</dbReference>
<dbReference type="NCBIfam" id="TIGR00676">
    <property type="entry name" value="fadh2"/>
    <property type="match status" value="1"/>
</dbReference>
<sequence>METHNFSIEFFPPKTAEGAEKLRVVREKLALLNPKYFSVTFGAGGSTQQGTLDTVLEIKQAGYVAAPHLSCVGGTRESIRAILQQFKENGIDRLVALRGDLPSGYGGGGEFRYANELVEFIRAETGDWFHIEVAAYPEVHPQARSPQDDMQNFARKVKAGANAAITQYFYNADAYFAFMDEARKLGVDVPVVAGIMPITNYTQLMRFSDMCGAEIPRWVRLKLASYGDDSASIKAFGLDVVSQMCERLLKGGAPGLHFYSMNQAVATTALWERIAGR</sequence>
<keyword evidence="5 12" id="KW-0285">Flavoprotein</keyword>
<dbReference type="GO" id="GO:0009086">
    <property type="term" value="P:methionine biosynthetic process"/>
    <property type="evidence" value="ECO:0007669"/>
    <property type="project" value="UniProtKB-KW"/>
</dbReference>
<evidence type="ECO:0000256" key="3">
    <source>
        <dbReference type="ARBA" id="ARBA00006743"/>
    </source>
</evidence>
<comment type="similarity">
    <text evidence="3 12">Belongs to the methylenetetrahydrofolate reductase family.</text>
</comment>
<evidence type="ECO:0000256" key="10">
    <source>
        <dbReference type="ARBA" id="ARBA00034478"/>
    </source>
</evidence>
<evidence type="ECO:0000313" key="13">
    <source>
        <dbReference type="EMBL" id="NML60243.1"/>
    </source>
</evidence>
<protein>
    <recommendedName>
        <fullName evidence="12">Methylenetetrahydrofolate reductase</fullName>
        <ecNumber evidence="12">1.5.1.54</ecNumber>
    </recommendedName>
</protein>
<dbReference type="GO" id="GO:0071949">
    <property type="term" value="F:FAD binding"/>
    <property type="evidence" value="ECO:0007669"/>
    <property type="project" value="TreeGrafter"/>
</dbReference>
<comment type="caution">
    <text evidence="13">The sequence shown here is derived from an EMBL/GenBank/DDBJ whole genome shotgun (WGS) entry which is preliminary data.</text>
</comment>
<comment type="cofactor">
    <cofactor evidence="1 12">
        <name>FAD</name>
        <dbReference type="ChEBI" id="CHEBI:57692"/>
    </cofactor>
</comment>
<dbReference type="GO" id="GO:0035999">
    <property type="term" value="P:tetrahydrofolate interconversion"/>
    <property type="evidence" value="ECO:0007669"/>
    <property type="project" value="UniProtKB-UniPathway"/>
</dbReference>
<evidence type="ECO:0000256" key="8">
    <source>
        <dbReference type="ARBA" id="ARBA00023027"/>
    </source>
</evidence>
<keyword evidence="7 12" id="KW-0560">Oxidoreductase</keyword>
<evidence type="ECO:0000313" key="14">
    <source>
        <dbReference type="Proteomes" id="UP000583752"/>
    </source>
</evidence>
<dbReference type="PANTHER" id="PTHR45754">
    <property type="entry name" value="METHYLENETETRAHYDROFOLATE REDUCTASE"/>
    <property type="match status" value="1"/>
</dbReference>
<dbReference type="Pfam" id="PF02219">
    <property type="entry name" value="MTHFR"/>
    <property type="match status" value="1"/>
</dbReference>
<comment type="pathway">
    <text evidence="10">Amino-acid biosynthesis; L-methionine biosynthesis via de novo pathway.</text>
</comment>
<dbReference type="GO" id="GO:0106312">
    <property type="term" value="F:methylenetetrahydrofolate reductase (NADH) activity"/>
    <property type="evidence" value="ECO:0007669"/>
    <property type="project" value="UniProtKB-EC"/>
</dbReference>
<gene>
    <name evidence="13" type="primary">metF</name>
    <name evidence="13" type="ORF">HHL21_03910</name>
</gene>
<dbReference type="EC" id="1.5.1.54" evidence="12"/>
<evidence type="ECO:0000256" key="5">
    <source>
        <dbReference type="ARBA" id="ARBA00022630"/>
    </source>
</evidence>
<dbReference type="InterPro" id="IPR003171">
    <property type="entry name" value="Mehydrof_redctse-like"/>
</dbReference>
<evidence type="ECO:0000256" key="12">
    <source>
        <dbReference type="RuleBase" id="RU003862"/>
    </source>
</evidence>
<dbReference type="PANTHER" id="PTHR45754:SF3">
    <property type="entry name" value="METHYLENETETRAHYDROFOLATE REDUCTASE (NADPH)"/>
    <property type="match status" value="1"/>
</dbReference>
<keyword evidence="14" id="KW-1185">Reference proteome</keyword>
<proteinExistence type="inferred from homology"/>
<dbReference type="Gene3D" id="3.20.20.220">
    <property type="match status" value="1"/>
</dbReference>
<evidence type="ECO:0000256" key="4">
    <source>
        <dbReference type="ARBA" id="ARBA00022605"/>
    </source>
</evidence>
<keyword evidence="4" id="KW-0028">Amino-acid biosynthesis</keyword>
<reference evidence="13 14" key="1">
    <citation type="submission" date="2020-04" db="EMBL/GenBank/DDBJ databases">
        <title>Massilia sp. RP-1-19 isolated from soil.</title>
        <authorList>
            <person name="Dahal R.H."/>
        </authorList>
    </citation>
    <scope>NUCLEOTIDE SEQUENCE [LARGE SCALE GENOMIC DNA]</scope>
    <source>
        <strain evidence="13 14">RP-1-19</strain>
    </source>
</reference>
<name>A0A848HLW8_9BURK</name>
<keyword evidence="9" id="KW-0486">Methionine biosynthesis</keyword>
<evidence type="ECO:0000256" key="9">
    <source>
        <dbReference type="ARBA" id="ARBA00023167"/>
    </source>
</evidence>
<keyword evidence="6 12" id="KW-0274">FAD</keyword>
<dbReference type="InterPro" id="IPR004620">
    <property type="entry name" value="MTHF_reductase_bac"/>
</dbReference>